<feature type="transmembrane region" description="Helical" evidence="7">
    <location>
        <begin position="166"/>
        <end position="183"/>
    </location>
</feature>
<dbReference type="AlphaFoldDB" id="A0A4Q0VX37"/>
<evidence type="ECO:0000313" key="10">
    <source>
        <dbReference type="Proteomes" id="UP000290649"/>
    </source>
</evidence>
<evidence type="ECO:0000256" key="7">
    <source>
        <dbReference type="SAM" id="Phobius"/>
    </source>
</evidence>
<dbReference type="Pfam" id="PF01757">
    <property type="entry name" value="Acyl_transf_3"/>
    <property type="match status" value="1"/>
</dbReference>
<dbReference type="OrthoDB" id="65129at2"/>
<sequence>MINKKEPIDELYLVRTLAIIGVIMVHSTSFIVLNLNQSSTYWPLYNFLNIFFKFGTPTFIFLSSIVLFYNYFDRPIDKKLIRTFYSRRMLYIILPYLLFSVLYSILLIVNNSWLNWSYLYTDVPQRILEGRAYTHLYFVYISIQFYILFPLFLYICQKSRWVTRNLIWLGILIQWGFVLYNHYYLGYTRTGSLSIWYFSYYFIGAYIGIYYKDVVGWLKVKRENLLTKKALFWFPLWGLWIASALAHVYLWYIVRTASAVVDTKIYTLLWNVHTLTTAIVLLQISYWIYAKWSPKIINTMIHLGVVSFGVYLFHPFILYYYRMIEFGGNPVVYHLSVVGGFLSALLGSWIVVGLTMRYLKWSWWIFGAIPRSMPYMKKREEVKKEVA</sequence>
<dbReference type="Proteomes" id="UP000290649">
    <property type="component" value="Unassembled WGS sequence"/>
</dbReference>
<comment type="similarity">
    <text evidence="2">Belongs to the acyltransferase 3 family.</text>
</comment>
<gene>
    <name evidence="9" type="ORF">DS745_05035</name>
</gene>
<feature type="transmembrane region" description="Helical" evidence="7">
    <location>
        <begin position="333"/>
        <end position="354"/>
    </location>
</feature>
<organism evidence="9 10">
    <name type="scientific">Anaerobacillus alkaliphilus</name>
    <dbReference type="NCBI Taxonomy" id="1548597"/>
    <lineage>
        <taxon>Bacteria</taxon>
        <taxon>Bacillati</taxon>
        <taxon>Bacillota</taxon>
        <taxon>Bacilli</taxon>
        <taxon>Bacillales</taxon>
        <taxon>Bacillaceae</taxon>
        <taxon>Anaerobacillus</taxon>
    </lineage>
</organism>
<feature type="domain" description="Acyltransferase 3" evidence="8">
    <location>
        <begin position="11"/>
        <end position="351"/>
    </location>
</feature>
<reference evidence="9 10" key="1">
    <citation type="journal article" date="2019" name="Int. J. Syst. Evol. Microbiol.">
        <title>Anaerobacillus alkaliphilus sp. nov., a novel alkaliphilic and moderately halophilic bacterium.</title>
        <authorList>
            <person name="Borsodi A.K."/>
            <person name="Aszalos J.M."/>
            <person name="Bihari P."/>
            <person name="Nagy I."/>
            <person name="Schumann P."/>
            <person name="Sproer C."/>
            <person name="Kovacs A.L."/>
            <person name="Boka K."/>
            <person name="Dobosy P."/>
            <person name="Ovari M."/>
            <person name="Szili-Kovacs T."/>
            <person name="Toth E."/>
        </authorList>
    </citation>
    <scope>NUCLEOTIDE SEQUENCE [LARGE SCALE GENOMIC DNA]</scope>
    <source>
        <strain evidence="9 10">B16-10</strain>
    </source>
</reference>
<keyword evidence="9" id="KW-0012">Acyltransferase</keyword>
<evidence type="ECO:0000256" key="6">
    <source>
        <dbReference type="ARBA" id="ARBA00023136"/>
    </source>
</evidence>
<evidence type="ECO:0000256" key="1">
    <source>
        <dbReference type="ARBA" id="ARBA00004651"/>
    </source>
</evidence>
<evidence type="ECO:0000256" key="5">
    <source>
        <dbReference type="ARBA" id="ARBA00022989"/>
    </source>
</evidence>
<dbReference type="InterPro" id="IPR002656">
    <property type="entry name" value="Acyl_transf_3_dom"/>
</dbReference>
<keyword evidence="3" id="KW-1003">Cell membrane</keyword>
<evidence type="ECO:0000256" key="2">
    <source>
        <dbReference type="ARBA" id="ARBA00007400"/>
    </source>
</evidence>
<name>A0A4Q0VX37_9BACI</name>
<evidence type="ECO:0000259" key="8">
    <source>
        <dbReference type="Pfam" id="PF01757"/>
    </source>
</evidence>
<evidence type="ECO:0000313" key="9">
    <source>
        <dbReference type="EMBL" id="RXJ02950.1"/>
    </source>
</evidence>
<dbReference type="PANTHER" id="PTHR40074">
    <property type="entry name" value="O-ACETYLTRANSFERASE WECH"/>
    <property type="match status" value="1"/>
</dbReference>
<keyword evidence="4 7" id="KW-0812">Transmembrane</keyword>
<feature type="transmembrane region" description="Helical" evidence="7">
    <location>
        <begin position="90"/>
        <end position="114"/>
    </location>
</feature>
<dbReference type="RefSeq" id="WP_129077186.1">
    <property type="nucleotide sequence ID" value="NZ_QOUX01000020.1"/>
</dbReference>
<comment type="subcellular location">
    <subcellularLocation>
        <location evidence="1">Cell membrane</location>
        <topology evidence="1">Multi-pass membrane protein</topology>
    </subcellularLocation>
</comment>
<dbReference type="GO" id="GO:0005886">
    <property type="term" value="C:plasma membrane"/>
    <property type="evidence" value="ECO:0007669"/>
    <property type="project" value="UniProtKB-SubCell"/>
</dbReference>
<comment type="caution">
    <text evidence="9">The sequence shown here is derived from an EMBL/GenBank/DDBJ whole genome shotgun (WGS) entry which is preliminary data.</text>
</comment>
<evidence type="ECO:0000256" key="4">
    <source>
        <dbReference type="ARBA" id="ARBA00022692"/>
    </source>
</evidence>
<proteinExistence type="inferred from homology"/>
<accession>A0A4Q0VX37</accession>
<keyword evidence="10" id="KW-1185">Reference proteome</keyword>
<protein>
    <submittedName>
        <fullName evidence="9">Acyltransferase</fullName>
    </submittedName>
</protein>
<evidence type="ECO:0000256" key="3">
    <source>
        <dbReference type="ARBA" id="ARBA00022475"/>
    </source>
</evidence>
<feature type="transmembrane region" description="Helical" evidence="7">
    <location>
        <begin position="134"/>
        <end position="154"/>
    </location>
</feature>
<keyword evidence="9" id="KW-0808">Transferase</keyword>
<keyword evidence="6 7" id="KW-0472">Membrane</keyword>
<feature type="transmembrane region" description="Helical" evidence="7">
    <location>
        <begin position="265"/>
        <end position="289"/>
    </location>
</feature>
<dbReference type="EMBL" id="QOUX01000020">
    <property type="protein sequence ID" value="RXJ02950.1"/>
    <property type="molecule type" value="Genomic_DNA"/>
</dbReference>
<dbReference type="GO" id="GO:0009246">
    <property type="term" value="P:enterobacterial common antigen biosynthetic process"/>
    <property type="evidence" value="ECO:0007669"/>
    <property type="project" value="TreeGrafter"/>
</dbReference>
<dbReference type="PANTHER" id="PTHR40074:SF2">
    <property type="entry name" value="O-ACETYLTRANSFERASE WECH"/>
    <property type="match status" value="1"/>
</dbReference>
<feature type="transmembrane region" description="Helical" evidence="7">
    <location>
        <begin position="47"/>
        <end position="69"/>
    </location>
</feature>
<keyword evidence="5 7" id="KW-1133">Transmembrane helix</keyword>
<feature type="transmembrane region" description="Helical" evidence="7">
    <location>
        <begin position="12"/>
        <end position="35"/>
    </location>
</feature>
<feature type="transmembrane region" description="Helical" evidence="7">
    <location>
        <begin position="231"/>
        <end position="253"/>
    </location>
</feature>
<feature type="transmembrane region" description="Helical" evidence="7">
    <location>
        <begin position="301"/>
        <end position="321"/>
    </location>
</feature>
<feature type="transmembrane region" description="Helical" evidence="7">
    <location>
        <begin position="195"/>
        <end position="211"/>
    </location>
</feature>
<dbReference type="GO" id="GO:0016413">
    <property type="term" value="F:O-acetyltransferase activity"/>
    <property type="evidence" value="ECO:0007669"/>
    <property type="project" value="TreeGrafter"/>
</dbReference>